<feature type="region of interest" description="Disordered" evidence="1">
    <location>
        <begin position="109"/>
        <end position="129"/>
    </location>
</feature>
<evidence type="ECO:0000256" key="1">
    <source>
        <dbReference type="SAM" id="MobiDB-lite"/>
    </source>
</evidence>
<sequence length="275" mass="31071">MLNISNLQKELITKPNLQSFPQTFQEYLKKFCGTHHLEDLIGFHIKYRFHPSEADKHWSSNAIGEVLDLYFYNYAIKNKTEADLVRRLWGFIEKSFDESDFHVVLSFSGEKPSSDSSNRKNEDHSVSGITPLVPKETDTKVDILIKYLDDDFGVGEAGLRKGSTSTKYVSEAVLKNRIPRVIINGTELTVKLMDIPSGKARRLYALGPMLFSCTSGTFCKYFIPLIIVVCQCKTLLKQTLRNLNDDDTLFIPIIDNPAPKSTPVADRSLSLKSAL</sequence>
<protein>
    <submittedName>
        <fullName evidence="2">Uncharacterized protein</fullName>
    </submittedName>
</protein>
<keyword evidence="3" id="KW-1185">Reference proteome</keyword>
<reference evidence="2" key="1">
    <citation type="journal article" date="2022" name="IScience">
        <title>Evolution of zygomycete secretomes and the origins of terrestrial fungal ecologies.</title>
        <authorList>
            <person name="Chang Y."/>
            <person name="Wang Y."/>
            <person name="Mondo S."/>
            <person name="Ahrendt S."/>
            <person name="Andreopoulos W."/>
            <person name="Barry K."/>
            <person name="Beard J."/>
            <person name="Benny G.L."/>
            <person name="Blankenship S."/>
            <person name="Bonito G."/>
            <person name="Cuomo C."/>
            <person name="Desiro A."/>
            <person name="Gervers K.A."/>
            <person name="Hundley H."/>
            <person name="Kuo A."/>
            <person name="LaButti K."/>
            <person name="Lang B.F."/>
            <person name="Lipzen A."/>
            <person name="O'Donnell K."/>
            <person name="Pangilinan J."/>
            <person name="Reynolds N."/>
            <person name="Sandor L."/>
            <person name="Smith M.E."/>
            <person name="Tsang A."/>
            <person name="Grigoriev I.V."/>
            <person name="Stajich J.E."/>
            <person name="Spatafora J.W."/>
        </authorList>
    </citation>
    <scope>NUCLEOTIDE SEQUENCE</scope>
    <source>
        <strain evidence="2">RSA 2281</strain>
    </source>
</reference>
<dbReference type="Proteomes" id="UP001209540">
    <property type="component" value="Unassembled WGS sequence"/>
</dbReference>
<comment type="caution">
    <text evidence="2">The sequence shown here is derived from an EMBL/GenBank/DDBJ whole genome shotgun (WGS) entry which is preliminary data.</text>
</comment>
<reference evidence="2" key="2">
    <citation type="submission" date="2023-02" db="EMBL/GenBank/DDBJ databases">
        <authorList>
            <consortium name="DOE Joint Genome Institute"/>
            <person name="Mondo S.J."/>
            <person name="Chang Y."/>
            <person name="Wang Y."/>
            <person name="Ahrendt S."/>
            <person name="Andreopoulos W."/>
            <person name="Barry K."/>
            <person name="Beard J."/>
            <person name="Benny G.L."/>
            <person name="Blankenship S."/>
            <person name="Bonito G."/>
            <person name="Cuomo C."/>
            <person name="Desiro A."/>
            <person name="Gervers K.A."/>
            <person name="Hundley H."/>
            <person name="Kuo A."/>
            <person name="LaButti K."/>
            <person name="Lang B.F."/>
            <person name="Lipzen A."/>
            <person name="O'Donnell K."/>
            <person name="Pangilinan J."/>
            <person name="Reynolds N."/>
            <person name="Sandor L."/>
            <person name="Smith M.W."/>
            <person name="Tsang A."/>
            <person name="Grigoriev I.V."/>
            <person name="Stajich J.E."/>
            <person name="Spatafora J.W."/>
        </authorList>
    </citation>
    <scope>NUCLEOTIDE SEQUENCE</scope>
    <source>
        <strain evidence="2">RSA 2281</strain>
    </source>
</reference>
<dbReference type="AlphaFoldDB" id="A0AAD5JYW4"/>
<organism evidence="2 3">
    <name type="scientific">Phascolomyces articulosus</name>
    <dbReference type="NCBI Taxonomy" id="60185"/>
    <lineage>
        <taxon>Eukaryota</taxon>
        <taxon>Fungi</taxon>
        <taxon>Fungi incertae sedis</taxon>
        <taxon>Mucoromycota</taxon>
        <taxon>Mucoromycotina</taxon>
        <taxon>Mucoromycetes</taxon>
        <taxon>Mucorales</taxon>
        <taxon>Lichtheimiaceae</taxon>
        <taxon>Phascolomyces</taxon>
    </lineage>
</organism>
<gene>
    <name evidence="2" type="ORF">BDA99DRAFT_537858</name>
</gene>
<accession>A0AAD5JYW4</accession>
<name>A0AAD5JYW4_9FUNG</name>
<evidence type="ECO:0000313" key="3">
    <source>
        <dbReference type="Proteomes" id="UP001209540"/>
    </source>
</evidence>
<evidence type="ECO:0000313" key="2">
    <source>
        <dbReference type="EMBL" id="KAI9261472.1"/>
    </source>
</evidence>
<dbReference type="EMBL" id="JAIXMP010000015">
    <property type="protein sequence ID" value="KAI9261472.1"/>
    <property type="molecule type" value="Genomic_DNA"/>
</dbReference>
<proteinExistence type="predicted"/>